<dbReference type="GO" id="GO:0000150">
    <property type="term" value="F:DNA strand exchange activity"/>
    <property type="evidence" value="ECO:0007669"/>
    <property type="project" value="InterPro"/>
</dbReference>
<dbReference type="SMART" id="SM00857">
    <property type="entry name" value="Resolvase"/>
    <property type="match status" value="1"/>
</dbReference>
<keyword evidence="3" id="KW-1185">Reference proteome</keyword>
<dbReference type="Gene3D" id="3.40.50.1390">
    <property type="entry name" value="Resolvase, N-terminal catalytic domain"/>
    <property type="match status" value="1"/>
</dbReference>
<dbReference type="EMBL" id="QKYU01000043">
    <property type="protein sequence ID" value="PZW37679.1"/>
    <property type="molecule type" value="Genomic_DNA"/>
</dbReference>
<dbReference type="PANTHER" id="PTHR30461">
    <property type="entry name" value="DNA-INVERTASE FROM LAMBDOID PROPHAGE"/>
    <property type="match status" value="1"/>
</dbReference>
<dbReference type="PANTHER" id="PTHR30461:SF23">
    <property type="entry name" value="DNA RECOMBINASE-RELATED"/>
    <property type="match status" value="1"/>
</dbReference>
<dbReference type="InterPro" id="IPR050639">
    <property type="entry name" value="SSR_resolvase"/>
</dbReference>
<feature type="domain" description="Resolvase/invertase-type recombinase catalytic" evidence="1">
    <location>
        <begin position="16"/>
        <end position="101"/>
    </location>
</feature>
<organism evidence="2 3">
    <name type="scientific">Humitalea rosea</name>
    <dbReference type="NCBI Taxonomy" id="990373"/>
    <lineage>
        <taxon>Bacteria</taxon>
        <taxon>Pseudomonadati</taxon>
        <taxon>Pseudomonadota</taxon>
        <taxon>Alphaproteobacteria</taxon>
        <taxon>Acetobacterales</taxon>
        <taxon>Roseomonadaceae</taxon>
        <taxon>Humitalea</taxon>
    </lineage>
</organism>
<dbReference type="InterPro" id="IPR006119">
    <property type="entry name" value="Resolv_N"/>
</dbReference>
<dbReference type="AlphaFoldDB" id="A0A2W7II69"/>
<evidence type="ECO:0000259" key="1">
    <source>
        <dbReference type="PROSITE" id="PS51736"/>
    </source>
</evidence>
<dbReference type="SUPFAM" id="SSF53041">
    <property type="entry name" value="Resolvase-like"/>
    <property type="match status" value="1"/>
</dbReference>
<evidence type="ECO:0000313" key="2">
    <source>
        <dbReference type="EMBL" id="PZW37679.1"/>
    </source>
</evidence>
<sequence length="101" mass="11119">MMHPILPPAIASRCIRVGLYARYSSEQQRNASIEDQVRICRARAEREGLQVVEVYVDHAMSGASSHRPGYQVLLGAMAAGQIDAVLSESLDRRIHSARTTA</sequence>
<name>A0A2W7II69_9PROT</name>
<dbReference type="Proteomes" id="UP000249688">
    <property type="component" value="Unassembled WGS sequence"/>
</dbReference>
<comment type="caution">
    <text evidence="2">The sequence shown here is derived from an EMBL/GenBank/DDBJ whole genome shotgun (WGS) entry which is preliminary data.</text>
</comment>
<dbReference type="PROSITE" id="PS51736">
    <property type="entry name" value="RECOMBINASES_3"/>
    <property type="match status" value="1"/>
</dbReference>
<dbReference type="GO" id="GO:0003677">
    <property type="term" value="F:DNA binding"/>
    <property type="evidence" value="ECO:0007669"/>
    <property type="project" value="InterPro"/>
</dbReference>
<protein>
    <submittedName>
        <fullName evidence="2">Resolvase-like protein</fullName>
    </submittedName>
</protein>
<reference evidence="2 3" key="1">
    <citation type="submission" date="2018-06" db="EMBL/GenBank/DDBJ databases">
        <title>Genomic Encyclopedia of Archaeal and Bacterial Type Strains, Phase II (KMG-II): from individual species to whole genera.</title>
        <authorList>
            <person name="Goeker M."/>
        </authorList>
    </citation>
    <scope>NUCLEOTIDE SEQUENCE [LARGE SCALE GENOMIC DNA]</scope>
    <source>
        <strain evidence="2 3">DSM 24525</strain>
    </source>
</reference>
<gene>
    <name evidence="2" type="ORF">C8P66_1433</name>
</gene>
<dbReference type="CDD" id="cd00338">
    <property type="entry name" value="Ser_Recombinase"/>
    <property type="match status" value="1"/>
</dbReference>
<dbReference type="Pfam" id="PF00239">
    <property type="entry name" value="Resolvase"/>
    <property type="match status" value="1"/>
</dbReference>
<dbReference type="RefSeq" id="WP_245903741.1">
    <property type="nucleotide sequence ID" value="NZ_QKYU01000043.1"/>
</dbReference>
<proteinExistence type="predicted"/>
<evidence type="ECO:0000313" key="3">
    <source>
        <dbReference type="Proteomes" id="UP000249688"/>
    </source>
</evidence>
<accession>A0A2W7II69</accession>
<dbReference type="InterPro" id="IPR036162">
    <property type="entry name" value="Resolvase-like_N_sf"/>
</dbReference>